<evidence type="ECO:0000313" key="2">
    <source>
        <dbReference type="Proteomes" id="UP000315534"/>
    </source>
</evidence>
<reference evidence="1 2" key="1">
    <citation type="submission" date="2019-03" db="EMBL/GenBank/DDBJ databases">
        <title>Metabolic potential of uncultured bacteria and archaea associated with petroleum seepage in deep-sea sediments.</title>
        <authorList>
            <person name="Dong X."/>
            <person name="Hubert C."/>
        </authorList>
    </citation>
    <scope>NUCLEOTIDE SEQUENCE [LARGE SCALE GENOMIC DNA]</scope>
    <source>
        <strain evidence="1">E29_bin36</strain>
    </source>
</reference>
<dbReference type="EMBL" id="SOIP01000422">
    <property type="protein sequence ID" value="TET79425.1"/>
    <property type="molecule type" value="Genomic_DNA"/>
</dbReference>
<dbReference type="Pfam" id="PF13510">
    <property type="entry name" value="Fer2_4"/>
    <property type="match status" value="1"/>
</dbReference>
<protein>
    <submittedName>
        <fullName evidence="1">2Fe-2S iron-sulfur cluster binding domain-containing protein</fullName>
    </submittedName>
</protein>
<dbReference type="CDD" id="cd00207">
    <property type="entry name" value="fer2"/>
    <property type="match status" value="1"/>
</dbReference>
<dbReference type="Proteomes" id="UP000315534">
    <property type="component" value="Unassembled WGS sequence"/>
</dbReference>
<feature type="non-terminal residue" evidence="1">
    <location>
        <position position="44"/>
    </location>
</feature>
<dbReference type="InterPro" id="IPR001041">
    <property type="entry name" value="2Fe-2S_ferredoxin-type"/>
</dbReference>
<comment type="caution">
    <text evidence="1">The sequence shown here is derived from an EMBL/GenBank/DDBJ whole genome shotgun (WGS) entry which is preliminary data.</text>
</comment>
<dbReference type="AlphaFoldDB" id="A0A523XJN3"/>
<dbReference type="SUPFAM" id="SSF54292">
    <property type="entry name" value="2Fe-2S ferredoxin-like"/>
    <property type="match status" value="1"/>
</dbReference>
<sequence length="44" mass="4937">MNEENTVTLIIDGQKVEVEERTTILKAAKELGIEIPILCYHPAL</sequence>
<dbReference type="InterPro" id="IPR036010">
    <property type="entry name" value="2Fe-2S_ferredoxin-like_sf"/>
</dbReference>
<evidence type="ECO:0000313" key="1">
    <source>
        <dbReference type="EMBL" id="TET79425.1"/>
    </source>
</evidence>
<proteinExistence type="predicted"/>
<organism evidence="1 2">
    <name type="scientific">candidate division TA06 bacterium</name>
    <dbReference type="NCBI Taxonomy" id="2250710"/>
    <lineage>
        <taxon>Bacteria</taxon>
        <taxon>Bacteria division TA06</taxon>
    </lineage>
</organism>
<accession>A0A523XJN3</accession>
<dbReference type="Gene3D" id="3.10.20.740">
    <property type="match status" value="1"/>
</dbReference>
<gene>
    <name evidence="1" type="ORF">E3J38_07245</name>
</gene>
<name>A0A523XJN3_UNCT6</name>
<dbReference type="GO" id="GO:0051536">
    <property type="term" value="F:iron-sulfur cluster binding"/>
    <property type="evidence" value="ECO:0007669"/>
    <property type="project" value="InterPro"/>
</dbReference>